<sequence length="314" mass="33295">MSLHKLMLLLTVGVFAVPSYAESISGYTSKDNKGVIETGESSAIPFGAGKPGISINGSASINLEAGPIKHIKQLYGNKPINSTASQDVDGKSNPKYLRLKDVNKVIGLFYNPTLGQVWYENRAHNTEVYSVRQIADPAVPAAPKFGGLVVAKVTGLQDASVYFGEWAPRASNPSTGSDTNLGMNSASREVFYVGENPTGNVAGLATAKYNVVGINQHTPGKNDFYTGTLTANFGNGGQNGQLSGELVRGNHRMNFAGTTIENNGKFSRNFAGMQNKHDIEGRFYGKGAAAIAGFAKNGTPDNPRDDVAFGGRKQ</sequence>
<feature type="signal peptide" evidence="3">
    <location>
        <begin position="1"/>
        <end position="21"/>
    </location>
</feature>
<dbReference type="NCBIfam" id="NF041636">
    <property type="entry name" value="slam_lipo"/>
    <property type="match status" value="1"/>
</dbReference>
<evidence type="ECO:0000256" key="3">
    <source>
        <dbReference type="SAM" id="SignalP"/>
    </source>
</evidence>
<evidence type="ECO:0000313" key="4">
    <source>
        <dbReference type="EMBL" id="NEN74716.1"/>
    </source>
</evidence>
<protein>
    <recommendedName>
        <fullName evidence="6">Transferrin-binding protein B C-lobe/N-lobe beta barrel domain-containing protein</fullName>
    </recommendedName>
</protein>
<gene>
    <name evidence="4" type="ORF">F9B74_00015</name>
</gene>
<dbReference type="Proteomes" id="UP000477651">
    <property type="component" value="Unassembled WGS sequence"/>
</dbReference>
<evidence type="ECO:0000256" key="2">
    <source>
        <dbReference type="SAM" id="MobiDB-lite"/>
    </source>
</evidence>
<dbReference type="InterPro" id="IPR054843">
    <property type="entry name" value="Slam_hemophilin_C"/>
</dbReference>
<keyword evidence="3" id="KW-0732">Signal</keyword>
<keyword evidence="5" id="KW-1185">Reference proteome</keyword>
<dbReference type="SUPFAM" id="SSF56925">
    <property type="entry name" value="OMPA-like"/>
    <property type="match status" value="1"/>
</dbReference>
<dbReference type="AlphaFoldDB" id="A0A6L9Y3B5"/>
<evidence type="ECO:0000313" key="5">
    <source>
        <dbReference type="Proteomes" id="UP000477651"/>
    </source>
</evidence>
<organism evidence="4 5">
    <name type="scientific">Pelistega ratti</name>
    <dbReference type="NCBI Taxonomy" id="2652177"/>
    <lineage>
        <taxon>Bacteria</taxon>
        <taxon>Pseudomonadati</taxon>
        <taxon>Pseudomonadota</taxon>
        <taxon>Betaproteobacteria</taxon>
        <taxon>Burkholderiales</taxon>
        <taxon>Alcaligenaceae</taxon>
        <taxon>Pelistega</taxon>
    </lineage>
</organism>
<feature type="chain" id="PRO_5026881910" description="Transferrin-binding protein B C-lobe/N-lobe beta barrel domain-containing protein" evidence="3">
    <location>
        <begin position="22"/>
        <end position="314"/>
    </location>
</feature>
<dbReference type="InterPro" id="IPR011250">
    <property type="entry name" value="OMP/PagP_B-barrel"/>
</dbReference>
<reference evidence="4 5" key="1">
    <citation type="submission" date="2020-02" db="EMBL/GenBank/DDBJ databases">
        <title>Pelistega sp. NLN82 were isolated from wild rodents of the Hainan Island.</title>
        <authorList>
            <person name="Niu N."/>
            <person name="Zhou J."/>
        </authorList>
    </citation>
    <scope>NUCLEOTIDE SEQUENCE [LARGE SCALE GENOMIC DNA]</scope>
    <source>
        <strain evidence="4 5">NLN82</strain>
    </source>
</reference>
<proteinExistence type="predicted"/>
<evidence type="ECO:0008006" key="6">
    <source>
        <dbReference type="Google" id="ProtNLM"/>
    </source>
</evidence>
<dbReference type="EMBL" id="JAAGYR010000001">
    <property type="protein sequence ID" value="NEN74716.1"/>
    <property type="molecule type" value="Genomic_DNA"/>
</dbReference>
<comment type="subcellular location">
    <subcellularLocation>
        <location evidence="1">Cell outer membrane</location>
    </subcellularLocation>
</comment>
<comment type="caution">
    <text evidence="4">The sequence shown here is derived from an EMBL/GenBank/DDBJ whole genome shotgun (WGS) entry which is preliminary data.</text>
</comment>
<name>A0A6L9Y3B5_9BURK</name>
<evidence type="ECO:0000256" key="1">
    <source>
        <dbReference type="ARBA" id="ARBA00004442"/>
    </source>
</evidence>
<dbReference type="Gene3D" id="2.40.160.90">
    <property type="match status" value="1"/>
</dbReference>
<dbReference type="GO" id="GO:0009279">
    <property type="term" value="C:cell outer membrane"/>
    <property type="evidence" value="ECO:0007669"/>
    <property type="project" value="UniProtKB-SubCell"/>
</dbReference>
<feature type="region of interest" description="Disordered" evidence="2">
    <location>
        <begin position="295"/>
        <end position="314"/>
    </location>
</feature>
<dbReference type="RefSeq" id="WP_163763526.1">
    <property type="nucleotide sequence ID" value="NZ_JAAGYR010000001.1"/>
</dbReference>
<accession>A0A6L9Y3B5</accession>